<dbReference type="Gene3D" id="3.30.1370.110">
    <property type="match status" value="1"/>
</dbReference>
<protein>
    <recommendedName>
        <fullName evidence="4">Smr domain-containing protein</fullName>
    </recommendedName>
</protein>
<dbReference type="EMBL" id="CP011454">
    <property type="protein sequence ID" value="AMW03837.1"/>
    <property type="molecule type" value="Genomic_DNA"/>
</dbReference>
<evidence type="ECO:0000313" key="2">
    <source>
        <dbReference type="EMBL" id="AMW03837.1"/>
    </source>
</evidence>
<dbReference type="Proteomes" id="UP000076404">
    <property type="component" value="Chromosome"/>
</dbReference>
<accession>A0A143BFQ4</accession>
<dbReference type="KEGG" id="gph:GEMMAAP_01210"/>
<dbReference type="OrthoDB" id="9786828at2"/>
<gene>
    <name evidence="2" type="ORF">GEMMAAP_01210</name>
</gene>
<name>A0A143BFQ4_9BACT</name>
<organism evidence="2 3">
    <name type="scientific">Gemmatimonas phototrophica</name>
    <dbReference type="NCBI Taxonomy" id="1379270"/>
    <lineage>
        <taxon>Bacteria</taxon>
        <taxon>Pseudomonadati</taxon>
        <taxon>Gemmatimonadota</taxon>
        <taxon>Gemmatimonadia</taxon>
        <taxon>Gemmatimonadales</taxon>
        <taxon>Gemmatimonadaceae</taxon>
        <taxon>Gemmatimonas</taxon>
    </lineage>
</organism>
<evidence type="ECO:0000313" key="3">
    <source>
        <dbReference type="Proteomes" id="UP000076404"/>
    </source>
</evidence>
<sequence length="196" mass="21637">MTSLDRAFDDLRFGSSRTLNLRALQPTALQATALAERWLREQQVLGADEALVITGRGNNSVDGYSPVRESIVKLLPSLRRRNVIAGYAEHTPGSFVVTFAPVTSLFETPKRRREKPGPVPRPPSLQGLDDETVRQLRDLAVMSLAVLGLNSPTRVQLEDEMLRQFTVLSAALPDGVDREALLQQAMLRAAEEYEAG</sequence>
<dbReference type="InterPro" id="IPR036063">
    <property type="entry name" value="Smr_dom_sf"/>
</dbReference>
<keyword evidence="3" id="KW-1185">Reference proteome</keyword>
<reference evidence="2 3" key="2">
    <citation type="journal article" date="2016" name="Environ. Microbiol. Rep.">
        <title>Metagenomic evidence for the presence of phototrophic Gemmatimonadetes bacteria in diverse environments.</title>
        <authorList>
            <person name="Zeng Y."/>
            <person name="Baumbach J."/>
            <person name="Barbosa E.G."/>
            <person name="Azevedo V."/>
            <person name="Zhang C."/>
            <person name="Koblizek M."/>
        </authorList>
    </citation>
    <scope>NUCLEOTIDE SEQUENCE [LARGE SCALE GENOMIC DNA]</scope>
    <source>
        <strain evidence="2 3">AP64</strain>
    </source>
</reference>
<feature type="region of interest" description="Disordered" evidence="1">
    <location>
        <begin position="109"/>
        <end position="128"/>
    </location>
</feature>
<evidence type="ECO:0000256" key="1">
    <source>
        <dbReference type="SAM" id="MobiDB-lite"/>
    </source>
</evidence>
<reference evidence="2 3" key="1">
    <citation type="journal article" date="2014" name="Proc. Natl. Acad. Sci. U.S.A.">
        <title>Functional type 2 photosynthetic reaction centers found in the rare bacterial phylum Gemmatimonadetes.</title>
        <authorList>
            <person name="Zeng Y."/>
            <person name="Feng F."/>
            <person name="Medova H."/>
            <person name="Dean J."/>
            <person name="Koblizek M."/>
        </authorList>
    </citation>
    <scope>NUCLEOTIDE SEQUENCE [LARGE SCALE GENOMIC DNA]</scope>
    <source>
        <strain evidence="2 3">AP64</strain>
    </source>
</reference>
<proteinExistence type="predicted"/>
<dbReference type="RefSeq" id="WP_026849111.1">
    <property type="nucleotide sequence ID" value="NZ_CP011454.1"/>
</dbReference>
<dbReference type="eggNOG" id="ENOG50340QM">
    <property type="taxonomic scope" value="Bacteria"/>
</dbReference>
<dbReference type="AlphaFoldDB" id="A0A143BFQ4"/>
<dbReference type="SUPFAM" id="SSF160443">
    <property type="entry name" value="SMR domain-like"/>
    <property type="match status" value="1"/>
</dbReference>
<evidence type="ECO:0008006" key="4">
    <source>
        <dbReference type="Google" id="ProtNLM"/>
    </source>
</evidence>